<evidence type="ECO:0000313" key="5">
    <source>
        <dbReference type="Proteomes" id="UP000244727"/>
    </source>
</evidence>
<feature type="region of interest" description="Disordered" evidence="1">
    <location>
        <begin position="191"/>
        <end position="217"/>
    </location>
</feature>
<keyword evidence="5" id="KW-1185">Reference proteome</keyword>
<dbReference type="NCBIfam" id="NF045517">
    <property type="entry name" value="halo_surf_dom"/>
    <property type="match status" value="1"/>
</dbReference>
<reference evidence="4 5" key="1">
    <citation type="submission" date="2018-04" db="EMBL/GenBank/DDBJ databases">
        <title>Halococcoides cellulosivorans gen. nov., sp. nov., an extremely halophilic cellulose-utilizing haloarchaeon from hypersaline lakes.</title>
        <authorList>
            <person name="Sorokin D.Y."/>
            <person name="Toshchakov S.V."/>
            <person name="Samarov N.I."/>
            <person name="Korzhenkov A."/>
            <person name="Kublanov I.V."/>
        </authorList>
    </citation>
    <scope>NUCLEOTIDE SEQUENCE [LARGE SCALE GENOMIC DNA]</scope>
    <source>
        <strain evidence="4 5">HArcel1</strain>
    </source>
</reference>
<evidence type="ECO:0000313" key="4">
    <source>
        <dbReference type="EMBL" id="AWB28086.1"/>
    </source>
</evidence>
<feature type="domain" description="DUF7282" evidence="2">
    <location>
        <begin position="742"/>
        <end position="839"/>
    </location>
</feature>
<name>A0A2R4X2R4_9EURY</name>
<dbReference type="Pfam" id="PF25162">
    <property type="entry name" value="DUF7827"/>
    <property type="match status" value="2"/>
</dbReference>
<dbReference type="Pfam" id="PF23951">
    <property type="entry name" value="DUF7282"/>
    <property type="match status" value="1"/>
</dbReference>
<evidence type="ECO:0000259" key="3">
    <source>
        <dbReference type="Pfam" id="PF25162"/>
    </source>
</evidence>
<feature type="domain" description="DUF7827" evidence="3">
    <location>
        <begin position="346"/>
        <end position="435"/>
    </location>
</feature>
<dbReference type="InterPro" id="IPR057149">
    <property type="entry name" value="DUF7827"/>
</dbReference>
<organism evidence="4 5">
    <name type="scientific">Halococcoides cellulosivorans</name>
    <dbReference type="NCBI Taxonomy" id="1679096"/>
    <lineage>
        <taxon>Archaea</taxon>
        <taxon>Methanobacteriati</taxon>
        <taxon>Methanobacteriota</taxon>
        <taxon>Stenosarchaea group</taxon>
        <taxon>Halobacteria</taxon>
        <taxon>Halobacteriales</taxon>
        <taxon>Haloarculaceae</taxon>
        <taxon>Halococcoides</taxon>
    </lineage>
</organism>
<accession>A0A2R4X2R4</accession>
<dbReference type="AlphaFoldDB" id="A0A2R4X2R4"/>
<protein>
    <submittedName>
        <fullName evidence="4">Uncharacterized protein</fullName>
    </submittedName>
</protein>
<gene>
    <name evidence="4" type="ORF">HARCEL1_10400</name>
</gene>
<dbReference type="EMBL" id="CP028858">
    <property type="protein sequence ID" value="AWB28086.1"/>
    <property type="molecule type" value="Genomic_DNA"/>
</dbReference>
<evidence type="ECO:0000256" key="1">
    <source>
        <dbReference type="SAM" id="MobiDB-lite"/>
    </source>
</evidence>
<dbReference type="Proteomes" id="UP000244727">
    <property type="component" value="Chromosome"/>
</dbReference>
<evidence type="ECO:0000259" key="2">
    <source>
        <dbReference type="Pfam" id="PF23951"/>
    </source>
</evidence>
<dbReference type="InterPro" id="IPR055706">
    <property type="entry name" value="Slg1/2_DUF7282"/>
</dbReference>
<dbReference type="GeneID" id="36512921"/>
<dbReference type="KEGG" id="harc:HARCEL1_10400"/>
<sequence>MSGGSGRRWALIALVACAVIGAGVAATPAAADSTAEATTIESNETVVALSAVTVDRGDVASILVELDGTDTGYVTIGSEDVEGFRAIVKVEDGNSDGDVTIEANTYSLLNTSNDDRYWTADDADSVTFVDHDGVMTTYDEPLRVGSNDAWSYALRAGSGWNSTGAELTGDTDRSVMRVQERHTGGVSIWTASTTEPLDSPSAIQDARADGTPEQPQSIENQTAVVEIEASGLEGAIRAAEGETTADRFASLVDDGVVEFGPKRADVTNPVDDRIDLESDGARVVTDPDVGRLYVVLDPDARSLSGDSVFEFAVPEGSPIATTGRTAVETSSFSVTDRSRLAPGSGSLAVDNATVARGDIATISLEVGDNDRVSVRLGSEYEGWERVVRVEDGDGDGQIDLRVNTFTAATDSPDRGAIQATDGDDVLEVQDQSNTFASPLGIGSNGGYAYTVAVHEEYDETTDSFSGAYGTGRMIVEQRTTTGVDIWTAPDGDEIATSRDITDAIATDRLTKSQFIAEGDYAVAELRATGIFGALEAQPGSSNVEKLASLDENVSSLNVSIVNPAVLPEYGDNTLDLAANADALTVIPNQADGRLFVVIDTAVLGLEDGDQRVPTFTVNAGDTTETLATSETDDVTSEEAFEIDAPEVDFDHNEVSPAAGQTISGVSNLAPGTELTLVVESELTPDSESAFIEQFTATVQADGTWSGQADLSEGYDGQGYSVWVLDPDLAASYDGEIGRLTASISAAETTADRITIESVELSEGGFVVVKSGSATGSFAGVSGYLEPGLSYDVEIPVSGVSEGETVYAVAHTDDNGNEQYDGDGAYTNADGSRVSDSMTVSSVRDVDYYRSLATPTDELSPSAVMTAKGDYLADETDLATVVAVMQAYFFG</sequence>
<proteinExistence type="predicted"/>
<feature type="domain" description="DUF7827" evidence="3">
    <location>
        <begin position="44"/>
        <end position="136"/>
    </location>
</feature>
<dbReference type="RefSeq" id="WP_108383218.1">
    <property type="nucleotide sequence ID" value="NZ_CP028858.1"/>
</dbReference>